<dbReference type="KEGG" id="gaw:V144x_44940"/>
<dbReference type="RefSeq" id="WP_144988084.1">
    <property type="nucleotide sequence ID" value="NZ_CP037920.1"/>
</dbReference>
<evidence type="ECO:0008006" key="3">
    <source>
        <dbReference type="Google" id="ProtNLM"/>
    </source>
</evidence>
<proteinExistence type="predicted"/>
<name>A0A517W151_9PLAN</name>
<accession>A0A517W151</accession>
<dbReference type="AlphaFoldDB" id="A0A517W151"/>
<protein>
    <recommendedName>
        <fullName evidence="3">DUF1573 domain-containing protein</fullName>
    </recommendedName>
</protein>
<dbReference type="EMBL" id="CP037920">
    <property type="protein sequence ID" value="QDT98984.1"/>
    <property type="molecule type" value="Genomic_DNA"/>
</dbReference>
<evidence type="ECO:0000313" key="2">
    <source>
        <dbReference type="Proteomes" id="UP000318704"/>
    </source>
</evidence>
<evidence type="ECO:0000313" key="1">
    <source>
        <dbReference type="EMBL" id="QDT98984.1"/>
    </source>
</evidence>
<dbReference type="Proteomes" id="UP000318704">
    <property type="component" value="Chromosome"/>
</dbReference>
<sequence>MRSNLIVALLSVLMILQFILFFSLKSQRTSNKPQVKSDFPTNLQIDITKIPSKNEFLESDLRREGFNLERIQEFRVTNNSSNEIEVSVASPSCGCISFLAKGELLKVNEGISLNTRTSLVIGLKTRLPSSPQTINRSFELIAKEPSKEKVLLQKKMFSKFGVYKNFSTNIQEVEFVINSKKRLANESSALMYVTTPIEDPKNALIANPSDILKDDLDIEIVPQGNSKMISTRFFRHEYKVLFTLKQLAKLNQIQYETESLYVQMSTPSGTASSALNKSPNLRIPVSIKDASQLDTIRSINFGIVNPDTPKSRSILISTFDKEPFFFATGKQDGPGVLKFKKNTNEPSQQIILTTKFSGDKPGTYTGTFTITPENQKYHSTRISYFAKVIKDEK</sequence>
<gene>
    <name evidence="1" type="ORF">V144x_44940</name>
</gene>
<organism evidence="1 2">
    <name type="scientific">Gimesia aquarii</name>
    <dbReference type="NCBI Taxonomy" id="2527964"/>
    <lineage>
        <taxon>Bacteria</taxon>
        <taxon>Pseudomonadati</taxon>
        <taxon>Planctomycetota</taxon>
        <taxon>Planctomycetia</taxon>
        <taxon>Planctomycetales</taxon>
        <taxon>Planctomycetaceae</taxon>
        <taxon>Gimesia</taxon>
    </lineage>
</organism>
<reference evidence="1 2" key="1">
    <citation type="submission" date="2019-03" db="EMBL/GenBank/DDBJ databases">
        <title>Deep-cultivation of Planctomycetes and their phenomic and genomic characterization uncovers novel biology.</title>
        <authorList>
            <person name="Wiegand S."/>
            <person name="Jogler M."/>
            <person name="Boedeker C."/>
            <person name="Pinto D."/>
            <person name="Vollmers J."/>
            <person name="Rivas-Marin E."/>
            <person name="Kohn T."/>
            <person name="Peeters S.H."/>
            <person name="Heuer A."/>
            <person name="Rast P."/>
            <person name="Oberbeckmann S."/>
            <person name="Bunk B."/>
            <person name="Jeske O."/>
            <person name="Meyerdierks A."/>
            <person name="Storesund J.E."/>
            <person name="Kallscheuer N."/>
            <person name="Luecker S."/>
            <person name="Lage O.M."/>
            <person name="Pohl T."/>
            <person name="Merkel B.J."/>
            <person name="Hornburger P."/>
            <person name="Mueller R.-W."/>
            <person name="Bruemmer F."/>
            <person name="Labrenz M."/>
            <person name="Spormann A.M."/>
            <person name="Op den Camp H."/>
            <person name="Overmann J."/>
            <person name="Amann R."/>
            <person name="Jetten M.S.M."/>
            <person name="Mascher T."/>
            <person name="Medema M.H."/>
            <person name="Devos D.P."/>
            <person name="Kaster A.-K."/>
            <person name="Ovreas L."/>
            <person name="Rohde M."/>
            <person name="Galperin M.Y."/>
            <person name="Jogler C."/>
        </authorList>
    </citation>
    <scope>NUCLEOTIDE SEQUENCE [LARGE SCALE GENOMIC DNA]</scope>
    <source>
        <strain evidence="1 2">V144</strain>
    </source>
</reference>